<dbReference type="EMBL" id="JAWLKA010000015">
    <property type="protein sequence ID" value="MDV6283869.1"/>
    <property type="molecule type" value="Genomic_DNA"/>
</dbReference>
<keyword evidence="2" id="KW-1185">Reference proteome</keyword>
<reference evidence="1 2" key="1">
    <citation type="submission" date="2023-10" db="EMBL/GenBank/DDBJ databases">
        <title>Development of a sustainable strategy for remediation of hydrocarbon-contaminated territories based on the waste exchange concept.</title>
        <authorList>
            <person name="Krivoruchko A."/>
        </authorList>
    </citation>
    <scope>NUCLEOTIDE SEQUENCE [LARGE SCALE GENOMIC DNA]</scope>
    <source>
        <strain evidence="1 2">IEGM 60</strain>
    </source>
</reference>
<protein>
    <submittedName>
        <fullName evidence="1">IS630 family transposase</fullName>
    </submittedName>
</protein>
<feature type="non-terminal residue" evidence="1">
    <location>
        <position position="1"/>
    </location>
</feature>
<proteinExistence type="predicted"/>
<organism evidence="1 2">
    <name type="scientific">Rhodococcus jostii</name>
    <dbReference type="NCBI Taxonomy" id="132919"/>
    <lineage>
        <taxon>Bacteria</taxon>
        <taxon>Bacillati</taxon>
        <taxon>Actinomycetota</taxon>
        <taxon>Actinomycetes</taxon>
        <taxon>Mycobacteriales</taxon>
        <taxon>Nocardiaceae</taxon>
        <taxon>Rhodococcus</taxon>
    </lineage>
</organism>
<evidence type="ECO:0000313" key="1">
    <source>
        <dbReference type="EMBL" id="MDV6283869.1"/>
    </source>
</evidence>
<gene>
    <name evidence="1" type="ORF">R3Q59_25595</name>
</gene>
<name>A0ABU4CJY1_RHOJO</name>
<dbReference type="Proteomes" id="UP001185737">
    <property type="component" value="Unassembled WGS sequence"/>
</dbReference>
<comment type="caution">
    <text evidence="1">The sequence shown here is derived from an EMBL/GenBank/DDBJ whole genome shotgun (WGS) entry which is preliminary data.</text>
</comment>
<evidence type="ECO:0000313" key="2">
    <source>
        <dbReference type="Proteomes" id="UP001185737"/>
    </source>
</evidence>
<sequence>SVQQLNKDIRAWIETWNDNPRPYVWVKTADQILDSIAHYCARIKDSGH</sequence>
<accession>A0ABU4CJY1</accession>